<dbReference type="InterPro" id="IPR030374">
    <property type="entry name" value="PABS"/>
</dbReference>
<dbReference type="EMBL" id="JBHTAI010000010">
    <property type="protein sequence ID" value="MFC7150460.1"/>
    <property type="molecule type" value="Genomic_DNA"/>
</dbReference>
<evidence type="ECO:0000313" key="6">
    <source>
        <dbReference type="EMBL" id="MFC7150460.1"/>
    </source>
</evidence>
<evidence type="ECO:0000259" key="5">
    <source>
        <dbReference type="PROSITE" id="PS51006"/>
    </source>
</evidence>
<dbReference type="NCBIfam" id="NF037959">
    <property type="entry name" value="MFS_SpdSyn"/>
    <property type="match status" value="1"/>
</dbReference>
<proteinExistence type="inferred from homology"/>
<evidence type="ECO:0000313" key="7">
    <source>
        <dbReference type="Proteomes" id="UP001596378"/>
    </source>
</evidence>
<evidence type="ECO:0000256" key="3">
    <source>
        <dbReference type="ARBA" id="ARBA00023115"/>
    </source>
</evidence>
<reference evidence="7" key="1">
    <citation type="journal article" date="2019" name="Int. J. Syst. Evol. Microbiol.">
        <title>The Global Catalogue of Microorganisms (GCM) 10K type strain sequencing project: providing services to taxonomists for standard genome sequencing and annotation.</title>
        <authorList>
            <consortium name="The Broad Institute Genomics Platform"/>
            <consortium name="The Broad Institute Genome Sequencing Center for Infectious Disease"/>
            <person name="Wu L."/>
            <person name="Ma J."/>
        </authorList>
    </citation>
    <scope>NUCLEOTIDE SEQUENCE [LARGE SCALE GENOMIC DNA]</scope>
    <source>
        <strain evidence="7">KCTC 12907</strain>
    </source>
</reference>
<comment type="similarity">
    <text evidence="1">Belongs to the spermidine/spermine synthase family.</text>
</comment>
<keyword evidence="7" id="KW-1185">Reference proteome</keyword>
<comment type="caution">
    <text evidence="6">The sequence shown here is derived from an EMBL/GenBank/DDBJ whole genome shotgun (WGS) entry which is preliminary data.</text>
</comment>
<dbReference type="InterPro" id="IPR029063">
    <property type="entry name" value="SAM-dependent_MTases_sf"/>
</dbReference>
<dbReference type="RefSeq" id="WP_378045554.1">
    <property type="nucleotide sequence ID" value="NZ_JBHMDN010000008.1"/>
</dbReference>
<feature type="domain" description="PABS" evidence="5">
    <location>
        <begin position="82"/>
        <end position="224"/>
    </location>
</feature>
<dbReference type="CDD" id="cd02440">
    <property type="entry name" value="AdoMet_MTases"/>
    <property type="match status" value="1"/>
</dbReference>
<dbReference type="PANTHER" id="PTHR43317:SF1">
    <property type="entry name" value="THERMOSPERMINE SYNTHASE ACAULIS5"/>
    <property type="match status" value="1"/>
</dbReference>
<accession>A0ABW2FHU1</accession>
<dbReference type="Pfam" id="PF01564">
    <property type="entry name" value="Spermine_synth"/>
    <property type="match status" value="1"/>
</dbReference>
<dbReference type="Gene3D" id="3.40.50.150">
    <property type="entry name" value="Vaccinia Virus protein VP39"/>
    <property type="match status" value="1"/>
</dbReference>
<feature type="active site" description="Proton acceptor" evidence="4">
    <location>
        <position position="136"/>
    </location>
</feature>
<evidence type="ECO:0000256" key="2">
    <source>
        <dbReference type="ARBA" id="ARBA00022679"/>
    </source>
</evidence>
<evidence type="ECO:0000256" key="1">
    <source>
        <dbReference type="ARBA" id="ARBA00007867"/>
    </source>
</evidence>
<dbReference type="Proteomes" id="UP001596378">
    <property type="component" value="Unassembled WGS sequence"/>
</dbReference>
<keyword evidence="2 4" id="KW-0808">Transferase</keyword>
<sequence length="248" mass="27195">MAEVTSPYNEIAVYETAQLDGEAGRFRCMRFADEDVQGAIDLRDSRRLVLGYQKALARLLELRDPSFGSLFVIGHGCGSIPRYYSGKAVKVAEIDAAVVELSRRYFGYADHNVAIGDGRALLEAEPDGAFDYIVLDAFTSKGTPAHLTTEAFFRLASDKLSPGGALVLNVMGRPRDDGLTEAIGTTLRRVFADTRCYSLPAKRNRDRRNMIFIGSDAEFELGGRGMGELVEVELAEGYVLLDDPTPRA</sequence>
<keyword evidence="3 4" id="KW-0620">Polyamine biosynthesis</keyword>
<name>A0ABW2FHU1_9BACL</name>
<organism evidence="6 7">
    <name type="scientific">Cohnella cellulosilytica</name>
    <dbReference type="NCBI Taxonomy" id="986710"/>
    <lineage>
        <taxon>Bacteria</taxon>
        <taxon>Bacillati</taxon>
        <taxon>Bacillota</taxon>
        <taxon>Bacilli</taxon>
        <taxon>Bacillales</taxon>
        <taxon>Paenibacillaceae</taxon>
        <taxon>Cohnella</taxon>
    </lineage>
</organism>
<evidence type="ECO:0000256" key="4">
    <source>
        <dbReference type="PROSITE-ProRule" id="PRU00354"/>
    </source>
</evidence>
<protein>
    <submittedName>
        <fullName evidence="6">Spermidine synthase</fullName>
    </submittedName>
</protein>
<dbReference type="PANTHER" id="PTHR43317">
    <property type="entry name" value="THERMOSPERMINE SYNTHASE ACAULIS5"/>
    <property type="match status" value="1"/>
</dbReference>
<dbReference type="SUPFAM" id="SSF53335">
    <property type="entry name" value="S-adenosyl-L-methionine-dependent methyltransferases"/>
    <property type="match status" value="1"/>
</dbReference>
<dbReference type="PROSITE" id="PS51006">
    <property type="entry name" value="PABS_2"/>
    <property type="match status" value="1"/>
</dbReference>
<gene>
    <name evidence="6" type="ORF">ACFQMJ_18165</name>
</gene>